<feature type="chain" id="PRO_5022093965" evidence="2">
    <location>
        <begin position="29"/>
        <end position="160"/>
    </location>
</feature>
<evidence type="ECO:0000256" key="2">
    <source>
        <dbReference type="SAM" id="SignalP"/>
    </source>
</evidence>
<keyword evidence="1 2" id="KW-0732">Signal</keyword>
<keyword evidence="4" id="KW-1185">Reference proteome</keyword>
<dbReference type="Proteomes" id="UP000317318">
    <property type="component" value="Chromosome"/>
</dbReference>
<dbReference type="GO" id="GO:0047134">
    <property type="term" value="F:protein-disulfide reductase [NAD(P)H] activity"/>
    <property type="evidence" value="ECO:0007669"/>
    <property type="project" value="UniProtKB-EC"/>
</dbReference>
<protein>
    <submittedName>
        <fullName evidence="3">Thiol:disulfide interchange protein DsbD</fullName>
        <ecNumber evidence="3">1.8.1.8</ecNumber>
    </submittedName>
</protein>
<evidence type="ECO:0000313" key="3">
    <source>
        <dbReference type="EMBL" id="QDT38511.1"/>
    </source>
</evidence>
<dbReference type="AlphaFoldDB" id="A0A517R3Q7"/>
<accession>A0A517R3Q7</accession>
<gene>
    <name evidence="3" type="primary">dsbD_3</name>
    <name evidence="3" type="ORF">Pan189_29050</name>
</gene>
<dbReference type="PANTHER" id="PTHR15337:SF11">
    <property type="entry name" value="THIOREDOXIN DOMAIN-CONTAINING PROTEIN"/>
    <property type="match status" value="1"/>
</dbReference>
<dbReference type="KEGG" id="svp:Pan189_29050"/>
<name>A0A517R3Q7_9PLAN</name>
<sequence precursor="true">MMHRLPYVAVIAMSFVVVAAAVSKTSYAADPSTEIAWRKDIYEAQADALKTGRPMLLVFGANWCTFCKKFERATLSNSTMSGYVGEKFVPVHLDYDADRRIADILEVKQIPCTVILSPEADLLGRVVGNKSPRDYWERLEDARDLHSEIKQVGHQTPTRR</sequence>
<dbReference type="InterPro" id="IPR036249">
    <property type="entry name" value="Thioredoxin-like_sf"/>
</dbReference>
<dbReference type="Pfam" id="PF13899">
    <property type="entry name" value="Thioredoxin_7"/>
    <property type="match status" value="1"/>
</dbReference>
<evidence type="ECO:0000256" key="1">
    <source>
        <dbReference type="ARBA" id="ARBA00022729"/>
    </source>
</evidence>
<dbReference type="PANTHER" id="PTHR15337">
    <property type="entry name" value="ANTERIOR GRADIENT PROTEIN-RELATED"/>
    <property type="match status" value="1"/>
</dbReference>
<dbReference type="InterPro" id="IPR051099">
    <property type="entry name" value="AGR/TXD"/>
</dbReference>
<dbReference type="EMBL" id="CP036268">
    <property type="protein sequence ID" value="QDT38511.1"/>
    <property type="molecule type" value="Genomic_DNA"/>
</dbReference>
<feature type="signal peptide" evidence="2">
    <location>
        <begin position="1"/>
        <end position="28"/>
    </location>
</feature>
<reference evidence="3 4" key="1">
    <citation type="submission" date="2019-02" db="EMBL/GenBank/DDBJ databases">
        <title>Deep-cultivation of Planctomycetes and their phenomic and genomic characterization uncovers novel biology.</title>
        <authorList>
            <person name="Wiegand S."/>
            <person name="Jogler M."/>
            <person name="Boedeker C."/>
            <person name="Pinto D."/>
            <person name="Vollmers J."/>
            <person name="Rivas-Marin E."/>
            <person name="Kohn T."/>
            <person name="Peeters S.H."/>
            <person name="Heuer A."/>
            <person name="Rast P."/>
            <person name="Oberbeckmann S."/>
            <person name="Bunk B."/>
            <person name="Jeske O."/>
            <person name="Meyerdierks A."/>
            <person name="Storesund J.E."/>
            <person name="Kallscheuer N."/>
            <person name="Luecker S."/>
            <person name="Lage O.M."/>
            <person name="Pohl T."/>
            <person name="Merkel B.J."/>
            <person name="Hornburger P."/>
            <person name="Mueller R.-W."/>
            <person name="Bruemmer F."/>
            <person name="Labrenz M."/>
            <person name="Spormann A.M."/>
            <person name="Op den Camp H."/>
            <person name="Overmann J."/>
            <person name="Amann R."/>
            <person name="Jetten M.S.M."/>
            <person name="Mascher T."/>
            <person name="Medema M.H."/>
            <person name="Devos D.P."/>
            <person name="Kaster A.-K."/>
            <person name="Ovreas L."/>
            <person name="Rohde M."/>
            <person name="Galperin M.Y."/>
            <person name="Jogler C."/>
        </authorList>
    </citation>
    <scope>NUCLEOTIDE SEQUENCE [LARGE SCALE GENOMIC DNA]</scope>
    <source>
        <strain evidence="3 4">Pan189</strain>
    </source>
</reference>
<dbReference type="EC" id="1.8.1.8" evidence="3"/>
<proteinExistence type="predicted"/>
<evidence type="ECO:0000313" key="4">
    <source>
        <dbReference type="Proteomes" id="UP000317318"/>
    </source>
</evidence>
<organism evidence="3 4">
    <name type="scientific">Stratiformator vulcanicus</name>
    <dbReference type="NCBI Taxonomy" id="2527980"/>
    <lineage>
        <taxon>Bacteria</taxon>
        <taxon>Pseudomonadati</taxon>
        <taxon>Planctomycetota</taxon>
        <taxon>Planctomycetia</taxon>
        <taxon>Planctomycetales</taxon>
        <taxon>Planctomycetaceae</taxon>
        <taxon>Stratiformator</taxon>
    </lineage>
</organism>
<dbReference type="SUPFAM" id="SSF52833">
    <property type="entry name" value="Thioredoxin-like"/>
    <property type="match status" value="1"/>
</dbReference>
<dbReference type="Gene3D" id="3.40.30.10">
    <property type="entry name" value="Glutaredoxin"/>
    <property type="match status" value="1"/>
</dbReference>
<keyword evidence="3" id="KW-0560">Oxidoreductase</keyword>